<dbReference type="InterPro" id="IPR036873">
    <property type="entry name" value="Rhodanese-like_dom_sf"/>
</dbReference>
<comment type="caution">
    <text evidence="3">The sequence shown here is derived from an EMBL/GenBank/DDBJ whole genome shotgun (WGS) entry which is preliminary data.</text>
</comment>
<organism evidence="3 4">
    <name type="scientific">Dunaliella salina</name>
    <name type="common">Green alga</name>
    <name type="synonym">Protococcus salinus</name>
    <dbReference type="NCBI Taxonomy" id="3046"/>
    <lineage>
        <taxon>Eukaryota</taxon>
        <taxon>Viridiplantae</taxon>
        <taxon>Chlorophyta</taxon>
        <taxon>core chlorophytes</taxon>
        <taxon>Chlorophyceae</taxon>
        <taxon>CS clade</taxon>
        <taxon>Chlamydomonadales</taxon>
        <taxon>Dunaliellaceae</taxon>
        <taxon>Dunaliella</taxon>
    </lineage>
</organism>
<dbReference type="Gene3D" id="3.30.70.100">
    <property type="match status" value="1"/>
</dbReference>
<sequence>MIANSLRGGLHASCLVLAPAKPSTRSNRTLLHSPAVATQASLNSNSQAQSQFGFSTPALSLPLGKKRSLRRSQNKVSQPVCLAPCCASAADIQGPVQTLGNQEGAEQQQQQQQQEYVVVNTYHLVDVPEPQAVVEEHRKYVQANKLDITGRIYISAQGLNAQFGGTVEHALQYVTWLKDQQLWQDLRFSVWPAEGPMFPKLRLKYKPNLISLAGGLADLPITDPEARATPVPPKKWKEMAAEAEAKRVVMLDVRNDYEWDAGHFRGAARPAEEEFNDTPVGDGVEGLPAPLRTADPETPVMMMCTGGIRCDIYSTLLKAKGFKNLYTLEGGIQNYLRQEGSEFWDGSLFVFDGRMAISPEEAPGNGTIAKGPRPAAVPCQICGSPDSEVPHVNCANIDCNELFIACAKCKRELNGCCCQECMQAPRLLRPAKFGGGNYGTWNSYTNSTSESFLSPKAREGRVARRARRRQNLKLRQQRIVQERAARKTMMKEAMAKLMNAQELPADTGRERAQGESKESVSA</sequence>
<feature type="compositionally biased region" description="Basic and acidic residues" evidence="1">
    <location>
        <begin position="507"/>
        <end position="522"/>
    </location>
</feature>
<dbReference type="Pfam" id="PF17773">
    <property type="entry name" value="UPF0176_N"/>
    <property type="match status" value="1"/>
</dbReference>
<dbReference type="Proteomes" id="UP000815325">
    <property type="component" value="Unassembled WGS sequence"/>
</dbReference>
<dbReference type="Pfam" id="PF12368">
    <property type="entry name" value="Rhodanese_C"/>
    <property type="match status" value="1"/>
</dbReference>
<evidence type="ECO:0000313" key="3">
    <source>
        <dbReference type="EMBL" id="KAF5839643.1"/>
    </source>
</evidence>
<dbReference type="InterPro" id="IPR020936">
    <property type="entry name" value="TrhO"/>
</dbReference>
<dbReference type="Pfam" id="PF00581">
    <property type="entry name" value="Rhodanese"/>
    <property type="match status" value="1"/>
</dbReference>
<dbReference type="InterPro" id="IPR022111">
    <property type="entry name" value="Rhodanese_C"/>
</dbReference>
<dbReference type="PROSITE" id="PS50206">
    <property type="entry name" value="RHODANESE_3"/>
    <property type="match status" value="1"/>
</dbReference>
<gene>
    <name evidence="3" type="ORF">DUNSADRAFT_301</name>
</gene>
<dbReference type="PANTHER" id="PTHR43268">
    <property type="entry name" value="THIOSULFATE SULFURTRANSFERASE/RHODANESE-LIKE DOMAIN-CONTAINING PROTEIN 2"/>
    <property type="match status" value="1"/>
</dbReference>
<feature type="region of interest" description="Disordered" evidence="1">
    <location>
        <begin position="271"/>
        <end position="291"/>
    </location>
</feature>
<feature type="region of interest" description="Disordered" evidence="1">
    <location>
        <begin position="499"/>
        <end position="522"/>
    </location>
</feature>
<feature type="domain" description="Rhodanese" evidence="2">
    <location>
        <begin position="244"/>
        <end position="344"/>
    </location>
</feature>
<dbReference type="Gene3D" id="3.40.250.10">
    <property type="entry name" value="Rhodanese-like domain"/>
    <property type="match status" value="1"/>
</dbReference>
<dbReference type="InterPro" id="IPR001763">
    <property type="entry name" value="Rhodanese-like_dom"/>
</dbReference>
<dbReference type="PANTHER" id="PTHR43268:SF3">
    <property type="entry name" value="RHODANESE-LIKE DOMAIN-CONTAINING PROTEIN 7-RELATED"/>
    <property type="match status" value="1"/>
</dbReference>
<dbReference type="SUPFAM" id="SSF52821">
    <property type="entry name" value="Rhodanese/Cell cycle control phosphatase"/>
    <property type="match status" value="1"/>
</dbReference>
<accession>A0ABQ7GYG9</accession>
<dbReference type="EMBL" id="MU069537">
    <property type="protein sequence ID" value="KAF5839643.1"/>
    <property type="molecule type" value="Genomic_DNA"/>
</dbReference>
<dbReference type="InterPro" id="IPR040503">
    <property type="entry name" value="TRHO_N"/>
</dbReference>
<dbReference type="SMART" id="SM00450">
    <property type="entry name" value="RHOD"/>
    <property type="match status" value="1"/>
</dbReference>
<proteinExistence type="predicted"/>
<keyword evidence="4" id="KW-1185">Reference proteome</keyword>
<evidence type="ECO:0000256" key="1">
    <source>
        <dbReference type="SAM" id="MobiDB-lite"/>
    </source>
</evidence>
<evidence type="ECO:0000313" key="4">
    <source>
        <dbReference type="Proteomes" id="UP000815325"/>
    </source>
</evidence>
<protein>
    <recommendedName>
        <fullName evidence="2">Rhodanese domain-containing protein</fullName>
    </recommendedName>
</protein>
<name>A0ABQ7GYG9_DUNSA</name>
<evidence type="ECO:0000259" key="2">
    <source>
        <dbReference type="PROSITE" id="PS50206"/>
    </source>
</evidence>
<reference evidence="3" key="1">
    <citation type="submission" date="2017-08" db="EMBL/GenBank/DDBJ databases">
        <authorList>
            <person name="Polle J.E."/>
            <person name="Barry K."/>
            <person name="Cushman J."/>
            <person name="Schmutz J."/>
            <person name="Tran D."/>
            <person name="Hathwaick L.T."/>
            <person name="Yim W.C."/>
            <person name="Jenkins J."/>
            <person name="Mckie-Krisberg Z.M."/>
            <person name="Prochnik S."/>
            <person name="Lindquist E."/>
            <person name="Dockter R.B."/>
            <person name="Adam C."/>
            <person name="Molina H."/>
            <person name="Bunkerborg J."/>
            <person name="Jin E."/>
            <person name="Buchheim M."/>
            <person name="Magnuson J."/>
        </authorList>
    </citation>
    <scope>NUCLEOTIDE SEQUENCE</scope>
    <source>
        <strain evidence="3">CCAP 19/18</strain>
    </source>
</reference>